<evidence type="ECO:0000313" key="2">
    <source>
        <dbReference type="EMBL" id="KAB8336791.1"/>
    </source>
</evidence>
<dbReference type="Proteomes" id="UP000327013">
    <property type="component" value="Unassembled WGS sequence"/>
</dbReference>
<dbReference type="AlphaFoldDB" id="A0A5N6KNE8"/>
<keyword evidence="3" id="KW-1185">Reference proteome</keyword>
<accession>A0A5N6KNE8</accession>
<sequence length="80" mass="8915">MGGATGARRDAHRRARVMEARRTKRLWFGWSAADEAPDEAVDARQRAKKGLGEGTRSMLTRQSPSRKARASRACEMQQGD</sequence>
<evidence type="ECO:0000313" key="3">
    <source>
        <dbReference type="Proteomes" id="UP000327013"/>
    </source>
</evidence>
<proteinExistence type="predicted"/>
<dbReference type="EMBL" id="VIBQ01000009">
    <property type="protein sequence ID" value="KAB8336791.1"/>
    <property type="molecule type" value="Genomic_DNA"/>
</dbReference>
<name>A0A5N6KNE8_9ROSI</name>
<comment type="caution">
    <text evidence="2">The sequence shown here is derived from an EMBL/GenBank/DDBJ whole genome shotgun (WGS) entry which is preliminary data.</text>
</comment>
<feature type="region of interest" description="Disordered" evidence="1">
    <location>
        <begin position="37"/>
        <end position="80"/>
    </location>
</feature>
<gene>
    <name evidence="2" type="ORF">FH972_021100</name>
</gene>
<protein>
    <submittedName>
        <fullName evidence="2">Uncharacterized protein</fullName>
    </submittedName>
</protein>
<reference evidence="2 3" key="1">
    <citation type="submission" date="2019-06" db="EMBL/GenBank/DDBJ databases">
        <title>A chromosomal-level reference genome of Carpinus fangiana (Coryloideae, Betulaceae).</title>
        <authorList>
            <person name="Yang X."/>
            <person name="Wang Z."/>
            <person name="Zhang L."/>
            <person name="Hao G."/>
            <person name="Liu J."/>
            <person name="Yang Y."/>
        </authorList>
    </citation>
    <scope>NUCLEOTIDE SEQUENCE [LARGE SCALE GENOMIC DNA]</scope>
    <source>
        <strain evidence="2">Cfa_2016G</strain>
        <tissue evidence="2">Leaf</tissue>
    </source>
</reference>
<evidence type="ECO:0000256" key="1">
    <source>
        <dbReference type="SAM" id="MobiDB-lite"/>
    </source>
</evidence>
<organism evidence="2 3">
    <name type="scientific">Carpinus fangiana</name>
    <dbReference type="NCBI Taxonomy" id="176857"/>
    <lineage>
        <taxon>Eukaryota</taxon>
        <taxon>Viridiplantae</taxon>
        <taxon>Streptophyta</taxon>
        <taxon>Embryophyta</taxon>
        <taxon>Tracheophyta</taxon>
        <taxon>Spermatophyta</taxon>
        <taxon>Magnoliopsida</taxon>
        <taxon>eudicotyledons</taxon>
        <taxon>Gunneridae</taxon>
        <taxon>Pentapetalae</taxon>
        <taxon>rosids</taxon>
        <taxon>fabids</taxon>
        <taxon>Fagales</taxon>
        <taxon>Betulaceae</taxon>
        <taxon>Carpinus</taxon>
    </lineage>
</organism>